<protein>
    <submittedName>
        <fullName evidence="2">Carboxypeptidase-like regulatory domain-containing protein</fullName>
    </submittedName>
</protein>
<comment type="caution">
    <text evidence="2">The sequence shown here is derived from an EMBL/GenBank/DDBJ whole genome shotgun (WGS) entry which is preliminary data.</text>
</comment>
<dbReference type="EMBL" id="JAJGAK010000001">
    <property type="protein sequence ID" value="MCC8361556.1"/>
    <property type="molecule type" value="Genomic_DNA"/>
</dbReference>
<reference evidence="2" key="1">
    <citation type="submission" date="2021-10" db="EMBL/GenBank/DDBJ databases">
        <authorList>
            <person name="Lyu M."/>
            <person name="Wang X."/>
            <person name="Meng X."/>
            <person name="Xu K."/>
        </authorList>
    </citation>
    <scope>NUCLEOTIDE SEQUENCE</scope>
    <source>
        <strain evidence="2">A6</strain>
    </source>
</reference>
<gene>
    <name evidence="2" type="ORF">LK996_00445</name>
</gene>
<feature type="signal peptide" evidence="1">
    <location>
        <begin position="1"/>
        <end position="19"/>
    </location>
</feature>
<dbReference type="InterPro" id="IPR013784">
    <property type="entry name" value="Carb-bd-like_fold"/>
</dbReference>
<evidence type="ECO:0000313" key="3">
    <source>
        <dbReference type="Proteomes" id="UP001165293"/>
    </source>
</evidence>
<dbReference type="Gene3D" id="2.60.40.1120">
    <property type="entry name" value="Carboxypeptidase-like, regulatory domain"/>
    <property type="match status" value="1"/>
</dbReference>
<organism evidence="2 3">
    <name type="scientific">Noviluteimonas lactosilytica</name>
    <dbReference type="NCBI Taxonomy" id="2888523"/>
    <lineage>
        <taxon>Bacteria</taxon>
        <taxon>Pseudomonadati</taxon>
        <taxon>Pseudomonadota</taxon>
        <taxon>Gammaproteobacteria</taxon>
        <taxon>Lysobacterales</taxon>
        <taxon>Lysobacteraceae</taxon>
        <taxon>Noviluteimonas</taxon>
    </lineage>
</organism>
<accession>A0ABS8JD73</accession>
<dbReference type="SUPFAM" id="SSF49452">
    <property type="entry name" value="Starch-binding domain-like"/>
    <property type="match status" value="1"/>
</dbReference>
<dbReference type="Pfam" id="PF13620">
    <property type="entry name" value="CarboxypepD_reg"/>
    <property type="match status" value="1"/>
</dbReference>
<dbReference type="Proteomes" id="UP001165293">
    <property type="component" value="Unassembled WGS sequence"/>
</dbReference>
<dbReference type="RefSeq" id="WP_230525210.1">
    <property type="nucleotide sequence ID" value="NZ_JAJGAK010000001.1"/>
</dbReference>
<evidence type="ECO:0000313" key="2">
    <source>
        <dbReference type="EMBL" id="MCC8361556.1"/>
    </source>
</evidence>
<keyword evidence="3" id="KW-1185">Reference proteome</keyword>
<sequence length="95" mass="10316">MKRVVLAVAGSLLAFAAFAQSSVGHIVGDAKKGDVVEIYSPDVGVKRTTTMEEDGRYTFRRLPLGSYEVTVKHADGTEEQTKFVTLRVGQTAKVQ</sequence>
<keyword evidence="1" id="KW-0732">Signal</keyword>
<feature type="chain" id="PRO_5046663552" evidence="1">
    <location>
        <begin position="20"/>
        <end position="95"/>
    </location>
</feature>
<evidence type="ECO:0000256" key="1">
    <source>
        <dbReference type="SAM" id="SignalP"/>
    </source>
</evidence>
<name>A0ABS8JD73_9GAMM</name>
<proteinExistence type="predicted"/>